<protein>
    <recommendedName>
        <fullName evidence="3">Phage tail protein</fullName>
    </recommendedName>
</protein>
<comment type="caution">
    <text evidence="1">The sequence shown here is derived from an EMBL/GenBank/DDBJ whole genome shotgun (WGS) entry which is preliminary data.</text>
</comment>
<name>A0A7X2D481_9PROT</name>
<reference evidence="1 2" key="1">
    <citation type="submission" date="2019-10" db="EMBL/GenBank/DDBJ databases">
        <title>Draft whole-genome sequence of the purple nonsulfur photosynthetic bacterium Roseospira navarrensis DSM 15114.</title>
        <authorList>
            <person name="Kyndt J.A."/>
            <person name="Meyer T.E."/>
        </authorList>
    </citation>
    <scope>NUCLEOTIDE SEQUENCE [LARGE SCALE GENOMIC DNA]</scope>
    <source>
        <strain evidence="1 2">DSM 15114</strain>
    </source>
</reference>
<evidence type="ECO:0000313" key="1">
    <source>
        <dbReference type="EMBL" id="MQX37658.1"/>
    </source>
</evidence>
<dbReference type="RefSeq" id="WP_153345361.1">
    <property type="nucleotide sequence ID" value="NZ_WIVE01000050.1"/>
</dbReference>
<evidence type="ECO:0008006" key="3">
    <source>
        <dbReference type="Google" id="ProtNLM"/>
    </source>
</evidence>
<dbReference type="OrthoDB" id="9767864at2"/>
<dbReference type="PANTHER" id="PTHR35861:SF1">
    <property type="entry name" value="PHAGE TAIL SHEATH PROTEIN"/>
    <property type="match status" value="1"/>
</dbReference>
<dbReference type="Gene3D" id="3.40.50.11780">
    <property type="match status" value="2"/>
</dbReference>
<organism evidence="1 2">
    <name type="scientific">Roseospira navarrensis</name>
    <dbReference type="NCBI Taxonomy" id="140058"/>
    <lineage>
        <taxon>Bacteria</taxon>
        <taxon>Pseudomonadati</taxon>
        <taxon>Pseudomonadota</taxon>
        <taxon>Alphaproteobacteria</taxon>
        <taxon>Rhodospirillales</taxon>
        <taxon>Rhodospirillaceae</taxon>
        <taxon>Roseospira</taxon>
    </lineage>
</organism>
<dbReference type="EMBL" id="WIVE01000050">
    <property type="protein sequence ID" value="MQX37658.1"/>
    <property type="molecule type" value="Genomic_DNA"/>
</dbReference>
<dbReference type="AlphaFoldDB" id="A0A7X2D481"/>
<gene>
    <name evidence="1" type="ORF">GHC57_14130</name>
</gene>
<proteinExistence type="predicted"/>
<sequence length="786" mass="81889">MATYTYPGVYIQEIPSGVQSISGVATSIAAFVGMAKKGPLLQPTRVLGVQDYERVFSPDISQGEMTEQVRQFFLNGGEQAYIVRIAHNASEGTVPLQSAGGTTVLTLRSRDAGLVANELRARVDYNTASPERTFNLELYRETFDASGQSRKTESETFADLSLDPTAARYARTILTRQSKLVTAHIDDTTTTTEEAAVAALATATAFSASAAIHADSTAAETALANAVANTQAGGAGTAGRFRLRIEGALASPTLTIELAANPTLTDLETAINDALAPHTTVQVSVPAPTNEPLRIQVNDLRHDVVIERAAQLDIAEALGLGVAQGGIEVGAYAVARPAPSGLVSILDTGAGDLSALLSLGGATRATLDALGVAGSAGLRPFTIATADIAYPGPGTLLSDGSFTAVGTPSLRNIAENLRAIATALSAGSPDWRAEVHGHRLALIPTFGGASTGTGALFTSTGPDLTAGGEIFEGVTGARAALALGGGSDGAVAELEDYTDAFQVIEERVDLFNLMVLPKSANDTGTPSIRSAVWGPASAFCLGQRAFLIVDAEPDSQTPQGVLDSLTSLRTGVATDHAAVYWPRVTISADGGTKPIDACGSMAGVMARIDGSRGVWKAAAGLEANLFGVRGVEVQMSDAQNGLLNPEAVNCIRVFPNGVISWGARTMAGFENSGEIDYKYAPIRRLALFMEESLFRGMRFAVFEPNDEPLWSQIRLAAGAFMNGLFRQGAFAGATARDAYFVKCDAETTTVTDQSLGVVNVLVGFAPLRPAEFVVISLQQKAGQVQA</sequence>
<dbReference type="Proteomes" id="UP000434582">
    <property type="component" value="Unassembled WGS sequence"/>
</dbReference>
<evidence type="ECO:0000313" key="2">
    <source>
        <dbReference type="Proteomes" id="UP000434582"/>
    </source>
</evidence>
<dbReference type="InterPro" id="IPR052042">
    <property type="entry name" value="Tail_sheath_structural"/>
</dbReference>
<dbReference type="PANTHER" id="PTHR35861">
    <property type="match status" value="1"/>
</dbReference>
<accession>A0A7X2D481</accession>
<keyword evidence="2" id="KW-1185">Reference proteome</keyword>